<comment type="caution">
    <text evidence="2">The sequence shown here is derived from an EMBL/GenBank/DDBJ whole genome shotgun (WGS) entry which is preliminary data.</text>
</comment>
<keyword evidence="3" id="KW-1185">Reference proteome</keyword>
<dbReference type="InterPro" id="IPR021257">
    <property type="entry name" value="DUF2809"/>
</dbReference>
<gene>
    <name evidence="2" type="ORF">QWZ16_19760</name>
</gene>
<evidence type="ECO:0000256" key="1">
    <source>
        <dbReference type="SAM" id="Phobius"/>
    </source>
</evidence>
<name>A0ABT8BXG3_9VIBR</name>
<proteinExistence type="predicted"/>
<dbReference type="RefSeq" id="WP_076590593.1">
    <property type="nucleotide sequence ID" value="NZ_JABEYA020000008.1"/>
</dbReference>
<dbReference type="EMBL" id="JAUFQC010000027">
    <property type="protein sequence ID" value="MDN3611835.1"/>
    <property type="molecule type" value="Genomic_DNA"/>
</dbReference>
<evidence type="ECO:0000313" key="3">
    <source>
        <dbReference type="Proteomes" id="UP001238540"/>
    </source>
</evidence>
<dbReference type="Proteomes" id="UP001238540">
    <property type="component" value="Unassembled WGS sequence"/>
</dbReference>
<accession>A0ABT8BXG3</accession>
<dbReference type="Pfam" id="PF10990">
    <property type="entry name" value="DUF2809"/>
    <property type="match status" value="1"/>
</dbReference>
<keyword evidence="1" id="KW-1133">Transmembrane helix</keyword>
<feature type="transmembrane region" description="Helical" evidence="1">
    <location>
        <begin position="86"/>
        <end position="107"/>
    </location>
</feature>
<protein>
    <submittedName>
        <fullName evidence="2">DUF2809 domain-containing protein</fullName>
    </submittedName>
</protein>
<feature type="transmembrane region" description="Helical" evidence="1">
    <location>
        <begin position="61"/>
        <end position="79"/>
    </location>
</feature>
<feature type="transmembrane region" description="Helical" evidence="1">
    <location>
        <begin position="32"/>
        <end position="49"/>
    </location>
</feature>
<sequence length="146" mass="16472">MKTRKQPIFTGQSSDTLEEKSFIHLRFSMKNGLKSLVCFIALVAIALYVRDSFIRPTFGDVLVVVWLYYLLASCLSMPVKWLVSMVVLIAFIVELGQLVQVSAWFGIKPSSPLTVIFGATFDWKDLLAYCVGGLLCWWLEKKGKPS</sequence>
<evidence type="ECO:0000313" key="2">
    <source>
        <dbReference type="EMBL" id="MDN3611835.1"/>
    </source>
</evidence>
<keyword evidence="1" id="KW-0472">Membrane</keyword>
<organism evidence="2 3">
    <name type="scientific">Vibrio ostreicida</name>
    <dbReference type="NCBI Taxonomy" id="526588"/>
    <lineage>
        <taxon>Bacteria</taxon>
        <taxon>Pseudomonadati</taxon>
        <taxon>Pseudomonadota</taxon>
        <taxon>Gammaproteobacteria</taxon>
        <taxon>Vibrionales</taxon>
        <taxon>Vibrionaceae</taxon>
        <taxon>Vibrio</taxon>
    </lineage>
</organism>
<keyword evidence="1" id="KW-0812">Transmembrane</keyword>
<reference evidence="3" key="1">
    <citation type="journal article" date="2019" name="Int. J. Syst. Evol. Microbiol.">
        <title>The Global Catalogue of Microorganisms (GCM) 10K type strain sequencing project: providing services to taxonomists for standard genome sequencing and annotation.</title>
        <authorList>
            <consortium name="The Broad Institute Genomics Platform"/>
            <consortium name="The Broad Institute Genome Sequencing Center for Infectious Disease"/>
            <person name="Wu L."/>
            <person name="Ma J."/>
        </authorList>
    </citation>
    <scope>NUCLEOTIDE SEQUENCE [LARGE SCALE GENOMIC DNA]</scope>
    <source>
        <strain evidence="3">CECT 7398</strain>
    </source>
</reference>